<dbReference type="Pfam" id="PF02805">
    <property type="entry name" value="Ada_Zn_binding"/>
    <property type="match status" value="1"/>
</dbReference>
<evidence type="ECO:0000256" key="1">
    <source>
        <dbReference type="ARBA" id="ARBA00001947"/>
    </source>
</evidence>
<dbReference type="GO" id="GO:0008168">
    <property type="term" value="F:methyltransferase activity"/>
    <property type="evidence" value="ECO:0007669"/>
    <property type="project" value="UniProtKB-KW"/>
</dbReference>
<dbReference type="InterPro" id="IPR004026">
    <property type="entry name" value="Ada_DNA_repair_Zn-bd"/>
</dbReference>
<protein>
    <recommendedName>
        <fullName evidence="6">HTH araC/xylS-type domain-containing protein</fullName>
    </recommendedName>
</protein>
<evidence type="ECO:0000256" key="4">
    <source>
        <dbReference type="ARBA" id="ARBA00023159"/>
    </source>
</evidence>
<keyword evidence="2" id="KW-0489">Methyltransferase</keyword>
<gene>
    <name evidence="7" type="ORF">K432DRAFT_270092</name>
</gene>
<dbReference type="Proteomes" id="UP000250266">
    <property type="component" value="Unassembled WGS sequence"/>
</dbReference>
<dbReference type="Pfam" id="PF00165">
    <property type="entry name" value="HTH_AraC"/>
    <property type="match status" value="1"/>
</dbReference>
<keyword evidence="3" id="KW-0805">Transcription regulation</keyword>
<evidence type="ECO:0000259" key="6">
    <source>
        <dbReference type="PROSITE" id="PS01124"/>
    </source>
</evidence>
<dbReference type="GO" id="GO:0003700">
    <property type="term" value="F:DNA-binding transcription factor activity"/>
    <property type="evidence" value="ECO:0007669"/>
    <property type="project" value="InterPro"/>
</dbReference>
<proteinExistence type="predicted"/>
<reference evidence="7 8" key="1">
    <citation type="journal article" date="2016" name="Nat. Commun.">
        <title>Ectomycorrhizal ecology is imprinted in the genome of the dominant symbiotic fungus Cenococcum geophilum.</title>
        <authorList>
            <consortium name="DOE Joint Genome Institute"/>
            <person name="Peter M."/>
            <person name="Kohler A."/>
            <person name="Ohm R.A."/>
            <person name="Kuo A."/>
            <person name="Krutzmann J."/>
            <person name="Morin E."/>
            <person name="Arend M."/>
            <person name="Barry K.W."/>
            <person name="Binder M."/>
            <person name="Choi C."/>
            <person name="Clum A."/>
            <person name="Copeland A."/>
            <person name="Grisel N."/>
            <person name="Haridas S."/>
            <person name="Kipfer T."/>
            <person name="LaButti K."/>
            <person name="Lindquist E."/>
            <person name="Lipzen A."/>
            <person name="Maire R."/>
            <person name="Meier B."/>
            <person name="Mihaltcheva S."/>
            <person name="Molinier V."/>
            <person name="Murat C."/>
            <person name="Poggeler S."/>
            <person name="Quandt C.A."/>
            <person name="Sperisen C."/>
            <person name="Tritt A."/>
            <person name="Tisserant E."/>
            <person name="Crous P.W."/>
            <person name="Henrissat B."/>
            <person name="Nehls U."/>
            <person name="Egli S."/>
            <person name="Spatafora J.W."/>
            <person name="Grigoriev I.V."/>
            <person name="Martin F.M."/>
        </authorList>
    </citation>
    <scope>NUCLEOTIDE SEQUENCE [LARGE SCALE GENOMIC DNA]</scope>
    <source>
        <strain evidence="7 8">CBS 459.81</strain>
    </source>
</reference>
<comment type="cofactor">
    <cofactor evidence="1">
        <name>Zn(2+)</name>
        <dbReference type="ChEBI" id="CHEBI:29105"/>
    </cofactor>
</comment>
<dbReference type="AlphaFoldDB" id="A0A8E2J9K2"/>
<keyword evidence="4" id="KW-0010">Activator</keyword>
<feature type="non-terminal residue" evidence="7">
    <location>
        <position position="1"/>
    </location>
</feature>
<dbReference type="GO" id="GO:0006281">
    <property type="term" value="P:DNA repair"/>
    <property type="evidence" value="ECO:0007669"/>
    <property type="project" value="InterPro"/>
</dbReference>
<dbReference type="EMBL" id="KV745504">
    <property type="protein sequence ID" value="OCK74328.1"/>
    <property type="molecule type" value="Genomic_DNA"/>
</dbReference>
<organism evidence="7 8">
    <name type="scientific">Lepidopterella palustris CBS 459.81</name>
    <dbReference type="NCBI Taxonomy" id="1314670"/>
    <lineage>
        <taxon>Eukaryota</taxon>
        <taxon>Fungi</taxon>
        <taxon>Dikarya</taxon>
        <taxon>Ascomycota</taxon>
        <taxon>Pezizomycotina</taxon>
        <taxon>Dothideomycetes</taxon>
        <taxon>Pleosporomycetidae</taxon>
        <taxon>Mytilinidiales</taxon>
        <taxon>Argynnaceae</taxon>
        <taxon>Lepidopterella</taxon>
    </lineage>
</organism>
<dbReference type="InterPro" id="IPR009057">
    <property type="entry name" value="Homeodomain-like_sf"/>
</dbReference>
<keyword evidence="8" id="KW-1185">Reference proteome</keyword>
<dbReference type="InterPro" id="IPR018060">
    <property type="entry name" value="HTH_AraC"/>
</dbReference>
<dbReference type="Gene3D" id="1.10.10.60">
    <property type="entry name" value="Homeodomain-like"/>
    <property type="match status" value="1"/>
</dbReference>
<dbReference type="PROSITE" id="PS01124">
    <property type="entry name" value="HTH_ARAC_FAMILY_2"/>
    <property type="match status" value="1"/>
</dbReference>
<accession>A0A8E2J9K2</accession>
<keyword evidence="2" id="KW-0808">Transferase</keyword>
<evidence type="ECO:0000256" key="5">
    <source>
        <dbReference type="ARBA" id="ARBA00023163"/>
    </source>
</evidence>
<dbReference type="SUPFAM" id="SSF46689">
    <property type="entry name" value="Homeodomain-like"/>
    <property type="match status" value="1"/>
</dbReference>
<evidence type="ECO:0000256" key="2">
    <source>
        <dbReference type="ARBA" id="ARBA00022603"/>
    </source>
</evidence>
<name>A0A8E2J9K2_9PEZI</name>
<feature type="domain" description="HTH araC/xylS-type" evidence="6">
    <location>
        <begin position="84"/>
        <end position="134"/>
    </location>
</feature>
<dbReference type="Gene3D" id="3.40.10.10">
    <property type="entry name" value="DNA Methylphosphotriester Repair Domain"/>
    <property type="match status" value="1"/>
</dbReference>
<feature type="non-terminal residue" evidence="7">
    <location>
        <position position="134"/>
    </location>
</feature>
<dbReference type="GO" id="GO:0043565">
    <property type="term" value="F:sequence-specific DNA binding"/>
    <property type="evidence" value="ECO:0007669"/>
    <property type="project" value="InterPro"/>
</dbReference>
<dbReference type="SUPFAM" id="SSF57884">
    <property type="entry name" value="Ada DNA repair protein, N-terminal domain (N-Ada 10)"/>
    <property type="match status" value="1"/>
</dbReference>
<dbReference type="OrthoDB" id="2447880at2759"/>
<dbReference type="GO" id="GO:0032259">
    <property type="term" value="P:methylation"/>
    <property type="evidence" value="ECO:0007669"/>
    <property type="project" value="UniProtKB-KW"/>
</dbReference>
<evidence type="ECO:0000313" key="8">
    <source>
        <dbReference type="Proteomes" id="UP000250266"/>
    </source>
</evidence>
<sequence length="134" mass="14952">SFTTSQSRWRALTTRDATASGHFVYSVKSTGIYCRPNCPSRLARRANVDFYLTPADAETAGFLPCKRCKPETADREDPAERAVERAYDFITAAARNGNAEALTLQDLATHVGLTPRYFHKIFKDKTGITPKEYA</sequence>
<keyword evidence="5" id="KW-0804">Transcription</keyword>
<evidence type="ECO:0000256" key="3">
    <source>
        <dbReference type="ARBA" id="ARBA00023015"/>
    </source>
</evidence>
<dbReference type="InterPro" id="IPR035451">
    <property type="entry name" value="Ada-like_dom_sf"/>
</dbReference>
<dbReference type="GO" id="GO:0008270">
    <property type="term" value="F:zinc ion binding"/>
    <property type="evidence" value="ECO:0007669"/>
    <property type="project" value="InterPro"/>
</dbReference>
<evidence type="ECO:0000313" key="7">
    <source>
        <dbReference type="EMBL" id="OCK74328.1"/>
    </source>
</evidence>